<dbReference type="InterPro" id="IPR012340">
    <property type="entry name" value="NA-bd_OB-fold"/>
</dbReference>
<dbReference type="InterPro" id="IPR022002">
    <property type="entry name" value="ChsH2_Znr"/>
</dbReference>
<evidence type="ECO:0000259" key="2">
    <source>
        <dbReference type="Pfam" id="PF12172"/>
    </source>
</evidence>
<dbReference type="Pfam" id="PF12172">
    <property type="entry name" value="zf-ChsH2"/>
    <property type="match status" value="1"/>
</dbReference>
<dbReference type="Gene3D" id="6.10.30.10">
    <property type="match status" value="1"/>
</dbReference>
<sequence length="138" mass="15752">MELDRPIPQPITPESKPYWDGMKEGKLMLPKCQDCGKVHFYPRVFCPHCHSSHLTWVQGSGKGTLYSFEILHRPFNRAVKIPTPYVLAMVELEEGPRMLSSLVNVEPDPKVVKCDMPVEMVFSKLTDDVTIPLFQPAR</sequence>
<feature type="domain" description="ChsH2 rubredoxin-like zinc ribbon" evidence="2">
    <location>
        <begin position="19"/>
        <end position="52"/>
    </location>
</feature>
<name>A0A937W4R7_UNCTE</name>
<gene>
    <name evidence="3" type="ORF">FJZ47_16565</name>
</gene>
<dbReference type="PANTHER" id="PTHR34075">
    <property type="entry name" value="BLR3430 PROTEIN"/>
    <property type="match status" value="1"/>
</dbReference>
<accession>A0A937W4R7</accession>
<dbReference type="EMBL" id="VGLS01000563">
    <property type="protein sequence ID" value="MBM3225399.1"/>
    <property type="molecule type" value="Genomic_DNA"/>
</dbReference>
<comment type="caution">
    <text evidence="3">The sequence shown here is derived from an EMBL/GenBank/DDBJ whole genome shotgun (WGS) entry which is preliminary data.</text>
</comment>
<dbReference type="InterPro" id="IPR002878">
    <property type="entry name" value="ChsH2_C"/>
</dbReference>
<proteinExistence type="predicted"/>
<dbReference type="Pfam" id="PF01796">
    <property type="entry name" value="OB_ChsH2_C"/>
    <property type="match status" value="1"/>
</dbReference>
<dbReference type="PANTHER" id="PTHR34075:SF5">
    <property type="entry name" value="BLR3430 PROTEIN"/>
    <property type="match status" value="1"/>
</dbReference>
<reference evidence="3" key="1">
    <citation type="submission" date="2019-03" db="EMBL/GenBank/DDBJ databases">
        <title>Lake Tanganyika Metagenome-Assembled Genomes (MAGs).</title>
        <authorList>
            <person name="Tran P."/>
        </authorList>
    </citation>
    <scope>NUCLEOTIDE SEQUENCE</scope>
    <source>
        <strain evidence="3">K_DeepCast_65m_m2_066</strain>
    </source>
</reference>
<dbReference type="Proteomes" id="UP000712673">
    <property type="component" value="Unassembled WGS sequence"/>
</dbReference>
<organism evidence="3 4">
    <name type="scientific">Tectimicrobiota bacterium</name>
    <dbReference type="NCBI Taxonomy" id="2528274"/>
    <lineage>
        <taxon>Bacteria</taxon>
        <taxon>Pseudomonadati</taxon>
        <taxon>Nitrospinota/Tectimicrobiota group</taxon>
        <taxon>Candidatus Tectimicrobiota</taxon>
    </lineage>
</organism>
<dbReference type="AlphaFoldDB" id="A0A937W4R7"/>
<dbReference type="InterPro" id="IPR052513">
    <property type="entry name" value="Thioester_dehydratase-like"/>
</dbReference>
<protein>
    <submittedName>
        <fullName evidence="3">Zn-ribbon domain-containing OB-fold protein</fullName>
    </submittedName>
</protein>
<evidence type="ECO:0000259" key="1">
    <source>
        <dbReference type="Pfam" id="PF01796"/>
    </source>
</evidence>
<feature type="domain" description="ChsH2 C-terminal OB-fold" evidence="1">
    <location>
        <begin position="56"/>
        <end position="122"/>
    </location>
</feature>
<evidence type="ECO:0000313" key="4">
    <source>
        <dbReference type="Proteomes" id="UP000712673"/>
    </source>
</evidence>
<dbReference type="SUPFAM" id="SSF50249">
    <property type="entry name" value="Nucleic acid-binding proteins"/>
    <property type="match status" value="1"/>
</dbReference>
<evidence type="ECO:0000313" key="3">
    <source>
        <dbReference type="EMBL" id="MBM3225399.1"/>
    </source>
</evidence>